<dbReference type="InterPro" id="IPR014031">
    <property type="entry name" value="Ketoacyl_synth_C"/>
</dbReference>
<dbReference type="PIRSF" id="PIRSF000447">
    <property type="entry name" value="KAS_II"/>
    <property type="match status" value="1"/>
</dbReference>
<dbReference type="CDD" id="cd00834">
    <property type="entry name" value="KAS_I_II"/>
    <property type="match status" value="1"/>
</dbReference>
<dbReference type="InterPro" id="IPR014030">
    <property type="entry name" value="Ketoacyl_synth_N"/>
</dbReference>
<evidence type="ECO:0000256" key="5">
    <source>
        <dbReference type="ARBA" id="ARBA00023098"/>
    </source>
</evidence>
<evidence type="ECO:0000313" key="12">
    <source>
        <dbReference type="EMBL" id="CAB3361229.1"/>
    </source>
</evidence>
<dbReference type="InterPro" id="IPR017568">
    <property type="entry name" value="3-oxoacyl-ACP_synth-2"/>
</dbReference>
<proteinExistence type="inferred from homology"/>
<dbReference type="InterPro" id="IPR000794">
    <property type="entry name" value="Beta-ketoacyl_synthase"/>
</dbReference>
<dbReference type="InterPro" id="IPR020841">
    <property type="entry name" value="PKS_Beta-ketoAc_synthase_dom"/>
</dbReference>
<dbReference type="EMBL" id="CADEPI010000005">
    <property type="protein sequence ID" value="CAB3361229.1"/>
    <property type="molecule type" value="Genomic_DNA"/>
</dbReference>
<dbReference type="Pfam" id="PF00109">
    <property type="entry name" value="ketoacyl-synt"/>
    <property type="match status" value="1"/>
</dbReference>
<keyword evidence="4" id="KW-0276">Fatty acid metabolism</keyword>
<evidence type="ECO:0000256" key="6">
    <source>
        <dbReference type="ARBA" id="ARBA00023160"/>
    </source>
</evidence>
<dbReference type="FunFam" id="3.40.47.10:FF:000009">
    <property type="entry name" value="3-oxoacyl-[acyl-carrier-protein] synthase 2"/>
    <property type="match status" value="1"/>
</dbReference>
<protein>
    <recommendedName>
        <fullName evidence="8">3-oxoacyl-[acyl-carrier-protein] synthase</fullName>
    </recommendedName>
</protein>
<evidence type="ECO:0000256" key="7">
    <source>
        <dbReference type="ARBA" id="ARBA00023315"/>
    </source>
</evidence>
<evidence type="ECO:0000256" key="1">
    <source>
        <dbReference type="ARBA" id="ARBA00008467"/>
    </source>
</evidence>
<keyword evidence="5" id="KW-0443">Lipid metabolism</keyword>
<dbReference type="NCBIfam" id="TIGR03150">
    <property type="entry name" value="fabF"/>
    <property type="match status" value="1"/>
</dbReference>
<dbReference type="PROSITE" id="PS52004">
    <property type="entry name" value="KS3_2"/>
    <property type="match status" value="1"/>
</dbReference>
<dbReference type="GO" id="GO:0004315">
    <property type="term" value="F:3-oxoacyl-[acyl-carrier-protein] synthase activity"/>
    <property type="evidence" value="ECO:0007669"/>
    <property type="project" value="InterPro"/>
</dbReference>
<feature type="active site" description="For beta-ketoacyl synthase activity" evidence="9">
    <location>
        <position position="203"/>
    </location>
</feature>
<keyword evidence="13" id="KW-1185">Reference proteome</keyword>
<evidence type="ECO:0000256" key="2">
    <source>
        <dbReference type="ARBA" id="ARBA00022516"/>
    </source>
</evidence>
<comment type="similarity">
    <text evidence="1 8 10">Belongs to the thiolase-like superfamily. Beta-ketoacyl-ACP synthases family.</text>
</comment>
<dbReference type="SUPFAM" id="SSF53901">
    <property type="entry name" value="Thiolase-like"/>
    <property type="match status" value="2"/>
</dbReference>
<accession>A0A8S1BWF0</accession>
<evidence type="ECO:0000256" key="3">
    <source>
        <dbReference type="ARBA" id="ARBA00022679"/>
    </source>
</evidence>
<evidence type="ECO:0000256" key="9">
    <source>
        <dbReference type="PIRSR" id="PIRSR000447-1"/>
    </source>
</evidence>
<evidence type="ECO:0000256" key="8">
    <source>
        <dbReference type="PIRNR" id="PIRNR000447"/>
    </source>
</evidence>
<reference evidence="12 13" key="1">
    <citation type="submission" date="2020-04" db="EMBL/GenBank/DDBJ databases">
        <authorList>
            <person name="Alioto T."/>
            <person name="Alioto T."/>
            <person name="Gomez Garrido J."/>
        </authorList>
    </citation>
    <scope>NUCLEOTIDE SEQUENCE [LARGE SCALE GENOMIC DNA]</scope>
</reference>
<comment type="caution">
    <text evidence="12">The sequence shown here is derived from an EMBL/GenBank/DDBJ whole genome shotgun (WGS) entry which is preliminary data.</text>
</comment>
<evidence type="ECO:0000259" key="11">
    <source>
        <dbReference type="PROSITE" id="PS52004"/>
    </source>
</evidence>
<evidence type="ECO:0000313" key="13">
    <source>
        <dbReference type="Proteomes" id="UP000494165"/>
    </source>
</evidence>
<organism evidence="12 13">
    <name type="scientific">Cloeon dipterum</name>
    <dbReference type="NCBI Taxonomy" id="197152"/>
    <lineage>
        <taxon>Eukaryota</taxon>
        <taxon>Metazoa</taxon>
        <taxon>Ecdysozoa</taxon>
        <taxon>Arthropoda</taxon>
        <taxon>Hexapoda</taxon>
        <taxon>Insecta</taxon>
        <taxon>Pterygota</taxon>
        <taxon>Palaeoptera</taxon>
        <taxon>Ephemeroptera</taxon>
        <taxon>Pisciforma</taxon>
        <taxon>Baetidae</taxon>
        <taxon>Cloeon</taxon>
    </lineage>
</organism>
<keyword evidence="3 8" id="KW-0808">Transferase</keyword>
<dbReference type="GO" id="GO:0006633">
    <property type="term" value="P:fatty acid biosynthetic process"/>
    <property type="evidence" value="ECO:0007669"/>
    <property type="project" value="UniProtKB-KW"/>
</dbReference>
<dbReference type="OrthoDB" id="5334845at2759"/>
<dbReference type="Pfam" id="PF02801">
    <property type="entry name" value="Ketoacyl-synt_C"/>
    <property type="match status" value="1"/>
</dbReference>
<dbReference type="GO" id="GO:0005739">
    <property type="term" value="C:mitochondrion"/>
    <property type="evidence" value="ECO:0007669"/>
    <property type="project" value="TreeGrafter"/>
</dbReference>
<dbReference type="AlphaFoldDB" id="A0A8S1BWF0"/>
<dbReference type="PANTHER" id="PTHR11712:SF336">
    <property type="entry name" value="3-OXOACYL-[ACYL-CARRIER-PROTEIN] SYNTHASE, MITOCHONDRIAL"/>
    <property type="match status" value="1"/>
</dbReference>
<dbReference type="PANTHER" id="PTHR11712">
    <property type="entry name" value="POLYKETIDE SYNTHASE-RELATED"/>
    <property type="match status" value="1"/>
</dbReference>
<dbReference type="NCBIfam" id="NF005589">
    <property type="entry name" value="PRK07314.1"/>
    <property type="match status" value="1"/>
</dbReference>
<keyword evidence="6 8" id="KW-0275">Fatty acid biosynthesis</keyword>
<gene>
    <name evidence="12" type="ORF">CLODIP_2_CD11332</name>
</gene>
<feature type="domain" description="Ketosynthase family 3 (KS3)" evidence="11">
    <location>
        <begin position="34"/>
        <end position="455"/>
    </location>
</feature>
<dbReference type="InterPro" id="IPR016039">
    <property type="entry name" value="Thiolase-like"/>
</dbReference>
<evidence type="ECO:0000256" key="10">
    <source>
        <dbReference type="RuleBase" id="RU003694"/>
    </source>
</evidence>
<dbReference type="PROSITE" id="PS00606">
    <property type="entry name" value="KS3_1"/>
    <property type="match status" value="1"/>
</dbReference>
<dbReference type="SMART" id="SM00825">
    <property type="entry name" value="PKS_KS"/>
    <property type="match status" value="1"/>
</dbReference>
<keyword evidence="7" id="KW-0012">Acyltransferase</keyword>
<keyword evidence="2 8" id="KW-0444">Lipid biosynthesis</keyword>
<dbReference type="Proteomes" id="UP000494165">
    <property type="component" value="Unassembled WGS sequence"/>
</dbReference>
<dbReference type="InterPro" id="IPR018201">
    <property type="entry name" value="Ketoacyl_synth_AS"/>
</dbReference>
<name>A0A8S1BWF0_9INSE</name>
<evidence type="ECO:0000256" key="4">
    <source>
        <dbReference type="ARBA" id="ARBA00022832"/>
    </source>
</evidence>
<sequence length="458" mass="48771">MDTAMLLRILLPRNGGGARRMSRWSAGVLKAAVPRRVVVTGMGVVSPLGCGVQHVWTQLLEGQSGISKLEAESFAKLPCRVAALVPRGATEEHKLDLEKFVPKSDLRTMAPATAYALVAAQEALDDAQWHPKDEQGRNETGVSLGMGMVDLVDIADSSQLMSQRGHSRVNPYFVPRILPNLAAGHLSMRYCFRGPNHCLSTACASGSHSIADSARLIREGSAKVMVCGGCEAAVSPLAVAAFCRLRALSTGFNDEPTRASRPFDKSRDGFVMGEGAAVLVLEDLEHAVNRNARIYAEVLGYGSSGDAHHPTAPSTDGLGASLAVRRALEVADVEPEEVGHVNAHATSTPMGDEVEIKALRLVFGDHLEKIRISATKGAHGHLLGAAGALEAVFVVMACQSGWVPPTLNLDLISEDLSKLNLVANEKQKWETGGRRVAIKNSFGFGGTNVTLCVAQYED</sequence>
<dbReference type="Gene3D" id="3.40.47.10">
    <property type="match status" value="1"/>
</dbReference>